<feature type="compositionally biased region" description="Pro residues" evidence="1">
    <location>
        <begin position="213"/>
        <end position="234"/>
    </location>
</feature>
<reference evidence="2" key="1">
    <citation type="journal article" date="2023" name="Mol. Phylogenet. Evol.">
        <title>Genome-scale phylogeny and comparative genomics of the fungal order Sordariales.</title>
        <authorList>
            <person name="Hensen N."/>
            <person name="Bonometti L."/>
            <person name="Westerberg I."/>
            <person name="Brannstrom I.O."/>
            <person name="Guillou S."/>
            <person name="Cros-Aarteil S."/>
            <person name="Calhoun S."/>
            <person name="Haridas S."/>
            <person name="Kuo A."/>
            <person name="Mondo S."/>
            <person name="Pangilinan J."/>
            <person name="Riley R."/>
            <person name="LaButti K."/>
            <person name="Andreopoulos B."/>
            <person name="Lipzen A."/>
            <person name="Chen C."/>
            <person name="Yan M."/>
            <person name="Daum C."/>
            <person name="Ng V."/>
            <person name="Clum A."/>
            <person name="Steindorff A."/>
            <person name="Ohm R.A."/>
            <person name="Martin F."/>
            <person name="Silar P."/>
            <person name="Natvig D.O."/>
            <person name="Lalanne C."/>
            <person name="Gautier V."/>
            <person name="Ament-Velasquez S.L."/>
            <person name="Kruys A."/>
            <person name="Hutchinson M.I."/>
            <person name="Powell A.J."/>
            <person name="Barry K."/>
            <person name="Miller A.N."/>
            <person name="Grigoriev I.V."/>
            <person name="Debuchy R."/>
            <person name="Gladieux P."/>
            <person name="Hiltunen Thoren M."/>
            <person name="Johannesson H."/>
        </authorList>
    </citation>
    <scope>NUCLEOTIDE SEQUENCE</scope>
    <source>
        <strain evidence="2">CBS 990.96</strain>
    </source>
</reference>
<keyword evidence="3" id="KW-1185">Reference proteome</keyword>
<feature type="region of interest" description="Disordered" evidence="1">
    <location>
        <begin position="1"/>
        <end position="29"/>
    </location>
</feature>
<feature type="compositionally biased region" description="Low complexity" evidence="1">
    <location>
        <begin position="13"/>
        <end position="26"/>
    </location>
</feature>
<reference evidence="2" key="2">
    <citation type="submission" date="2023-05" db="EMBL/GenBank/DDBJ databases">
        <authorList>
            <consortium name="Lawrence Berkeley National Laboratory"/>
            <person name="Steindorff A."/>
            <person name="Hensen N."/>
            <person name="Bonometti L."/>
            <person name="Westerberg I."/>
            <person name="Brannstrom I.O."/>
            <person name="Guillou S."/>
            <person name="Cros-Aarteil S."/>
            <person name="Calhoun S."/>
            <person name="Haridas S."/>
            <person name="Kuo A."/>
            <person name="Mondo S."/>
            <person name="Pangilinan J."/>
            <person name="Riley R."/>
            <person name="Labutti K."/>
            <person name="Andreopoulos B."/>
            <person name="Lipzen A."/>
            <person name="Chen C."/>
            <person name="Yanf M."/>
            <person name="Daum C."/>
            <person name="Ng V."/>
            <person name="Clum A."/>
            <person name="Ohm R."/>
            <person name="Martin F."/>
            <person name="Silar P."/>
            <person name="Natvig D."/>
            <person name="Lalanne C."/>
            <person name="Gautier V."/>
            <person name="Ament-Velasquez S.L."/>
            <person name="Kruys A."/>
            <person name="Hutchinson M.I."/>
            <person name="Powell A.J."/>
            <person name="Barry K."/>
            <person name="Miller A.N."/>
            <person name="Grigoriev I.V."/>
            <person name="Debuchy R."/>
            <person name="Gladieux P."/>
            <person name="Thoren M.H."/>
            <person name="Johannesson H."/>
        </authorList>
    </citation>
    <scope>NUCLEOTIDE SEQUENCE</scope>
    <source>
        <strain evidence="2">CBS 990.96</strain>
    </source>
</reference>
<dbReference type="EMBL" id="MU865302">
    <property type="protein sequence ID" value="KAK4230102.1"/>
    <property type="molecule type" value="Genomic_DNA"/>
</dbReference>
<feature type="region of interest" description="Disordered" evidence="1">
    <location>
        <begin position="167"/>
        <end position="278"/>
    </location>
</feature>
<dbReference type="Proteomes" id="UP001301958">
    <property type="component" value="Unassembled WGS sequence"/>
</dbReference>
<feature type="compositionally biased region" description="Basic and acidic residues" evidence="1">
    <location>
        <begin position="235"/>
        <end position="256"/>
    </location>
</feature>
<evidence type="ECO:0000313" key="3">
    <source>
        <dbReference type="Proteomes" id="UP001301958"/>
    </source>
</evidence>
<dbReference type="AlphaFoldDB" id="A0AAN7H3N9"/>
<gene>
    <name evidence="2" type="ORF">QBC38DRAFT_452708</name>
</gene>
<evidence type="ECO:0000256" key="1">
    <source>
        <dbReference type="SAM" id="MobiDB-lite"/>
    </source>
</evidence>
<organism evidence="2 3">
    <name type="scientific">Podospora fimiseda</name>
    <dbReference type="NCBI Taxonomy" id="252190"/>
    <lineage>
        <taxon>Eukaryota</taxon>
        <taxon>Fungi</taxon>
        <taxon>Dikarya</taxon>
        <taxon>Ascomycota</taxon>
        <taxon>Pezizomycotina</taxon>
        <taxon>Sordariomycetes</taxon>
        <taxon>Sordariomycetidae</taxon>
        <taxon>Sordariales</taxon>
        <taxon>Podosporaceae</taxon>
        <taxon>Podospora</taxon>
    </lineage>
</organism>
<accession>A0AAN7H3N9</accession>
<comment type="caution">
    <text evidence="2">The sequence shown here is derived from an EMBL/GenBank/DDBJ whole genome shotgun (WGS) entry which is preliminary data.</text>
</comment>
<evidence type="ECO:0008006" key="4">
    <source>
        <dbReference type="Google" id="ProtNLM"/>
    </source>
</evidence>
<proteinExistence type="predicted"/>
<protein>
    <recommendedName>
        <fullName evidence="4">Serine/threonine protein phosphatase</fullName>
    </recommendedName>
</protein>
<name>A0AAN7H3N9_9PEZI</name>
<evidence type="ECO:0000313" key="2">
    <source>
        <dbReference type="EMBL" id="KAK4230102.1"/>
    </source>
</evidence>
<sequence>MHHQNAPEAQALNMYSRDYNGNNNNKSNRKGVIRMDPDCAICHAPASLACECEAKGLEVAVRQAEARMMQSIYNDIRSWVRAHAQDYILEYFRLLTERRKTAHAQHLDRINAHAYHYYHSPPHPNEISAAQAQLKRGIDEDWQASVQRYPEVLEYFYSLVELTLPDDNEPAVKDPPLSALQGSRKAVRRGNGPGTAVSGPSLAAPPHEREALPPMPPMQMPPLALPRRTPPPLEPLRERRTPAPRDRRQSFVEGRRPGPPPPPPQSSYFPPHGGHHGY</sequence>